<evidence type="ECO:0000313" key="7">
    <source>
        <dbReference type="Proteomes" id="UP001597519"/>
    </source>
</evidence>
<sequence>MKLKIDIDSSIQEPSIVIHTNEIDDKLKNIIEFIEQETRTKQINGRIGKDIYLIQIEDVYRFYIVDKVLTMETKDKTYIVDYRLYEIEKIIANSFLKISKSEIINFDYVDYLSFTNSGHVQIFMKNKKSTYSSRRYLKSIKELLKL</sequence>
<evidence type="ECO:0000259" key="5">
    <source>
        <dbReference type="PROSITE" id="PS50930"/>
    </source>
</evidence>
<dbReference type="PROSITE" id="PS50930">
    <property type="entry name" value="HTH_LYTTR"/>
    <property type="match status" value="1"/>
</dbReference>
<evidence type="ECO:0000313" key="6">
    <source>
        <dbReference type="EMBL" id="MFD2830819.1"/>
    </source>
</evidence>
<comment type="caution">
    <text evidence="6">The sequence shown here is derived from an EMBL/GenBank/DDBJ whole genome shotgun (WGS) entry which is preliminary data.</text>
</comment>
<evidence type="ECO:0000256" key="3">
    <source>
        <dbReference type="ARBA" id="ARBA00023125"/>
    </source>
</evidence>
<dbReference type="EMBL" id="JBHUOQ010000004">
    <property type="protein sequence ID" value="MFD2830819.1"/>
    <property type="molecule type" value="Genomic_DNA"/>
</dbReference>
<dbReference type="SMART" id="SM00850">
    <property type="entry name" value="LytTR"/>
    <property type="match status" value="1"/>
</dbReference>
<dbReference type="PANTHER" id="PTHR37299">
    <property type="entry name" value="TRANSCRIPTIONAL REGULATOR-RELATED"/>
    <property type="match status" value="1"/>
</dbReference>
<keyword evidence="3 6" id="KW-0238">DNA-binding</keyword>
<protein>
    <submittedName>
        <fullName evidence="6">LytTR family DNA-binding domain-containing protein</fullName>
    </submittedName>
</protein>
<keyword evidence="4" id="KW-0804">Transcription</keyword>
<dbReference type="PANTHER" id="PTHR37299:SF2">
    <property type="entry name" value="HTH LYTTR-TYPE DOMAIN-CONTAINING PROTEIN"/>
    <property type="match status" value="1"/>
</dbReference>
<dbReference type="InterPro" id="IPR046947">
    <property type="entry name" value="LytR-like"/>
</dbReference>
<dbReference type="Gene3D" id="2.40.50.1020">
    <property type="entry name" value="LytTr DNA-binding domain"/>
    <property type="match status" value="1"/>
</dbReference>
<evidence type="ECO:0000256" key="1">
    <source>
        <dbReference type="ARBA" id="ARBA00022490"/>
    </source>
</evidence>
<dbReference type="RefSeq" id="WP_377774214.1">
    <property type="nucleotide sequence ID" value="NZ_JBHUOQ010000004.1"/>
</dbReference>
<reference evidence="7" key="1">
    <citation type="journal article" date="2019" name="Int. J. Syst. Evol. Microbiol.">
        <title>The Global Catalogue of Microorganisms (GCM) 10K type strain sequencing project: providing services to taxonomists for standard genome sequencing and annotation.</title>
        <authorList>
            <consortium name="The Broad Institute Genomics Platform"/>
            <consortium name="The Broad Institute Genome Sequencing Center for Infectious Disease"/>
            <person name="Wu L."/>
            <person name="Ma J."/>
        </authorList>
    </citation>
    <scope>NUCLEOTIDE SEQUENCE [LARGE SCALE GENOMIC DNA]</scope>
    <source>
        <strain evidence="7">KCTC 33575</strain>
    </source>
</reference>
<keyword evidence="2" id="KW-0805">Transcription regulation</keyword>
<organism evidence="6 7">
    <name type="scientific">Corticicoccus populi</name>
    <dbReference type="NCBI Taxonomy" id="1812821"/>
    <lineage>
        <taxon>Bacteria</taxon>
        <taxon>Bacillati</taxon>
        <taxon>Bacillota</taxon>
        <taxon>Bacilli</taxon>
        <taxon>Bacillales</taxon>
        <taxon>Staphylococcaceae</taxon>
        <taxon>Corticicoccus</taxon>
    </lineage>
</organism>
<accession>A0ABW5WZA3</accession>
<dbReference type="GO" id="GO:0003677">
    <property type="term" value="F:DNA binding"/>
    <property type="evidence" value="ECO:0007669"/>
    <property type="project" value="UniProtKB-KW"/>
</dbReference>
<dbReference type="Pfam" id="PF04397">
    <property type="entry name" value="LytTR"/>
    <property type="match status" value="1"/>
</dbReference>
<evidence type="ECO:0000256" key="4">
    <source>
        <dbReference type="ARBA" id="ARBA00023163"/>
    </source>
</evidence>
<dbReference type="InterPro" id="IPR007492">
    <property type="entry name" value="LytTR_DNA-bd_dom"/>
</dbReference>
<name>A0ABW5WZA3_9STAP</name>
<keyword evidence="7" id="KW-1185">Reference proteome</keyword>
<evidence type="ECO:0000256" key="2">
    <source>
        <dbReference type="ARBA" id="ARBA00023015"/>
    </source>
</evidence>
<proteinExistence type="predicted"/>
<dbReference type="Proteomes" id="UP001597519">
    <property type="component" value="Unassembled WGS sequence"/>
</dbReference>
<keyword evidence="1" id="KW-0963">Cytoplasm</keyword>
<gene>
    <name evidence="6" type="ORF">ACFSX4_10140</name>
</gene>
<feature type="domain" description="HTH LytTR-type" evidence="5">
    <location>
        <begin position="43"/>
        <end position="146"/>
    </location>
</feature>